<dbReference type="EMBL" id="JBHTGP010000032">
    <property type="protein sequence ID" value="MFD0691720.1"/>
    <property type="molecule type" value="Genomic_DNA"/>
</dbReference>
<dbReference type="SUPFAM" id="SSF55718">
    <property type="entry name" value="SCP-like"/>
    <property type="match status" value="1"/>
</dbReference>
<proteinExistence type="predicted"/>
<feature type="domain" description="MDMPI C-terminal" evidence="1">
    <location>
        <begin position="166"/>
        <end position="241"/>
    </location>
</feature>
<dbReference type="RefSeq" id="WP_165503212.1">
    <property type="nucleotide sequence ID" value="NZ_CAACUY010000236.1"/>
</dbReference>
<keyword evidence="4" id="KW-1185">Reference proteome</keyword>
<accession>A0ABW2Y105</accession>
<dbReference type="Proteomes" id="UP001597063">
    <property type="component" value="Unassembled WGS sequence"/>
</dbReference>
<gene>
    <name evidence="3" type="ORF">ACFQZM_45025</name>
</gene>
<dbReference type="Pfam" id="PF07398">
    <property type="entry name" value="MDMPI_C"/>
    <property type="match status" value="1"/>
</dbReference>
<name>A0ABW2Y105_9ACTN</name>
<dbReference type="Gene3D" id="3.30.1050.20">
    <property type="match status" value="1"/>
</dbReference>
<keyword evidence="3" id="KW-0413">Isomerase</keyword>
<dbReference type="GO" id="GO:0016853">
    <property type="term" value="F:isomerase activity"/>
    <property type="evidence" value="ECO:0007669"/>
    <property type="project" value="UniProtKB-KW"/>
</dbReference>
<dbReference type="Pfam" id="PF11716">
    <property type="entry name" value="MDMPI_N"/>
    <property type="match status" value="1"/>
</dbReference>
<dbReference type="InterPro" id="IPR024344">
    <property type="entry name" value="MDMPI_metal-binding"/>
</dbReference>
<evidence type="ECO:0000313" key="4">
    <source>
        <dbReference type="Proteomes" id="UP001597063"/>
    </source>
</evidence>
<reference evidence="4" key="1">
    <citation type="journal article" date="2019" name="Int. J. Syst. Evol. Microbiol.">
        <title>The Global Catalogue of Microorganisms (GCM) 10K type strain sequencing project: providing services to taxonomists for standard genome sequencing and annotation.</title>
        <authorList>
            <consortium name="The Broad Institute Genomics Platform"/>
            <consortium name="The Broad Institute Genome Sequencing Center for Infectious Disease"/>
            <person name="Wu L."/>
            <person name="Ma J."/>
        </authorList>
    </citation>
    <scope>NUCLEOTIDE SEQUENCE [LARGE SCALE GENOMIC DNA]</scope>
    <source>
        <strain evidence="4">JCM 9371</strain>
    </source>
</reference>
<dbReference type="InterPro" id="IPR017517">
    <property type="entry name" value="Maleyloyr_isom"/>
</dbReference>
<protein>
    <submittedName>
        <fullName evidence="3">Maleylpyruvate isomerase family mycothiol-dependent enzyme</fullName>
    </submittedName>
</protein>
<dbReference type="InterPro" id="IPR010872">
    <property type="entry name" value="MDMPI_C-term_domain"/>
</dbReference>
<evidence type="ECO:0000259" key="2">
    <source>
        <dbReference type="Pfam" id="PF11716"/>
    </source>
</evidence>
<organism evidence="3 4">
    <name type="scientific">Actinomadura fibrosa</name>
    <dbReference type="NCBI Taxonomy" id="111802"/>
    <lineage>
        <taxon>Bacteria</taxon>
        <taxon>Bacillati</taxon>
        <taxon>Actinomycetota</taxon>
        <taxon>Actinomycetes</taxon>
        <taxon>Streptosporangiales</taxon>
        <taxon>Thermomonosporaceae</taxon>
        <taxon>Actinomadura</taxon>
    </lineage>
</organism>
<sequence length="246" mass="26039">MPADENECTVAGFEPGALLCKIIAATDRLISGVDGLGDGDMRVPSLLPGWTRGHVLTHVARNADGGTRLLTWARTGEPAREYASLATRAAEIEDGAGRGAAELVADVRISAGRFADAYARMPAHAWQRTVEWTTGKRRPAHRIADARLCEVLVHHVDLGVGFTPADWPADFVADQLAIVTAAFSAREDAPAMRIHATDTGARYDIPGGGPVVRGRQASLLAWLMGRSAGADLDADGGVLPAPPFLY</sequence>
<comment type="caution">
    <text evidence="3">The sequence shown here is derived from an EMBL/GenBank/DDBJ whole genome shotgun (WGS) entry which is preliminary data.</text>
</comment>
<dbReference type="SUPFAM" id="SSF109854">
    <property type="entry name" value="DinB/YfiT-like putative metalloenzymes"/>
    <property type="match status" value="1"/>
</dbReference>
<dbReference type="InterPro" id="IPR036527">
    <property type="entry name" value="SCP2_sterol-bd_dom_sf"/>
</dbReference>
<dbReference type="NCBIfam" id="TIGR03083">
    <property type="entry name" value="maleylpyruvate isomerase family mycothiol-dependent enzyme"/>
    <property type="match status" value="1"/>
</dbReference>
<evidence type="ECO:0000259" key="1">
    <source>
        <dbReference type="Pfam" id="PF07398"/>
    </source>
</evidence>
<evidence type="ECO:0000313" key="3">
    <source>
        <dbReference type="EMBL" id="MFD0691720.1"/>
    </source>
</evidence>
<dbReference type="Gene3D" id="1.20.120.450">
    <property type="entry name" value="dinb family like domain"/>
    <property type="match status" value="1"/>
</dbReference>
<feature type="domain" description="Mycothiol-dependent maleylpyruvate isomerase metal-binding" evidence="2">
    <location>
        <begin position="24"/>
        <end position="158"/>
    </location>
</feature>
<dbReference type="InterPro" id="IPR034660">
    <property type="entry name" value="DinB/YfiT-like"/>
</dbReference>